<evidence type="ECO:0000313" key="2">
    <source>
        <dbReference type="Proteomes" id="UP001597214"/>
    </source>
</evidence>
<keyword evidence="2" id="KW-1185">Reference proteome</keyword>
<dbReference type="RefSeq" id="WP_377927381.1">
    <property type="nucleotide sequence ID" value="NZ_JBHUEM010000005.1"/>
</dbReference>
<evidence type="ECO:0000313" key="1">
    <source>
        <dbReference type="EMBL" id="MFD1736234.1"/>
    </source>
</evidence>
<dbReference type="Pfam" id="PF13814">
    <property type="entry name" value="Replic_Relax"/>
    <property type="match status" value="1"/>
</dbReference>
<accession>A0ABW4LM64</accession>
<dbReference type="Proteomes" id="UP001597214">
    <property type="component" value="Unassembled WGS sequence"/>
</dbReference>
<reference evidence="2" key="1">
    <citation type="journal article" date="2019" name="Int. J. Syst. Evol. Microbiol.">
        <title>The Global Catalogue of Microorganisms (GCM) 10K type strain sequencing project: providing services to taxonomists for standard genome sequencing and annotation.</title>
        <authorList>
            <consortium name="The Broad Institute Genomics Platform"/>
            <consortium name="The Broad Institute Genome Sequencing Center for Infectious Disease"/>
            <person name="Wu L."/>
            <person name="Ma J."/>
        </authorList>
    </citation>
    <scope>NUCLEOTIDE SEQUENCE [LARGE SCALE GENOMIC DNA]</scope>
    <source>
        <strain evidence="2">CCUG 49339</strain>
    </source>
</reference>
<proteinExistence type="predicted"/>
<gene>
    <name evidence="1" type="ORF">ACFSCX_06605</name>
</gene>
<dbReference type="EMBL" id="JBHUEM010000005">
    <property type="protein sequence ID" value="MFD1736234.1"/>
    <property type="molecule type" value="Genomic_DNA"/>
</dbReference>
<organism evidence="1 2">
    <name type="scientific">Bacillus salitolerans</name>
    <dbReference type="NCBI Taxonomy" id="1437434"/>
    <lineage>
        <taxon>Bacteria</taxon>
        <taxon>Bacillati</taxon>
        <taxon>Bacillota</taxon>
        <taxon>Bacilli</taxon>
        <taxon>Bacillales</taxon>
        <taxon>Bacillaceae</taxon>
        <taxon>Bacillus</taxon>
    </lineage>
</organism>
<protein>
    <submittedName>
        <fullName evidence="1">Replication-relaxation family protein</fullName>
    </submittedName>
</protein>
<sequence>MEHNILSQALPKRKWIEFGSNRQGIILTELDYELLLLLFNQRLLTTQQLFLYASSKKSYNRRAFTNRMRKFVQYDIIKHHEYELGNLGFRFYYYRIGKQGVDILINEGLIPEADSPEQIQKIHKRIGSYSAIKNVDHYLGLQELVIHTLGKVAQRGEDVHSISPGMNPYVDEDPMSDSPLVIPDWILRRKNRTLNIELDTGTEKQARLREKIEKYIQLAKQEPWVHHVVLIAELDDSFRTRFKYGDRTRRIGNVKHSIINLRELHQENLEIYTLPLQECYGLTFELLLGNRPFTKEKMVQHLQATLKILEDYNDTFEFSFTSIKNSKVYLKETESHYYADGVYNIKNISGSLTRNVFFVSLEAGHIQSLDRLDYLHSLVLEQKTKIPIDLVIGYYHDSEEQRMDVLGKDYRKLLIIDTQQWSENFTESPIFYKPISPYRMEAIMYEDWS</sequence>
<name>A0ABW4LM64_9BACI</name>
<dbReference type="InterPro" id="IPR025855">
    <property type="entry name" value="Replic_Relax"/>
</dbReference>
<comment type="caution">
    <text evidence="1">The sequence shown here is derived from an EMBL/GenBank/DDBJ whole genome shotgun (WGS) entry which is preliminary data.</text>
</comment>